<evidence type="ECO:0008006" key="4">
    <source>
        <dbReference type="Google" id="ProtNLM"/>
    </source>
</evidence>
<organism evidence="2 3">
    <name type="scientific">Streptomyces rameus</name>
    <dbReference type="NCBI Taxonomy" id="68261"/>
    <lineage>
        <taxon>Bacteria</taxon>
        <taxon>Bacillati</taxon>
        <taxon>Actinomycetota</taxon>
        <taxon>Actinomycetes</taxon>
        <taxon>Kitasatosporales</taxon>
        <taxon>Streptomycetaceae</taxon>
        <taxon>Streptomyces</taxon>
    </lineage>
</organism>
<feature type="signal peptide" evidence="1">
    <location>
        <begin position="1"/>
        <end position="36"/>
    </location>
</feature>
<sequence length="161" mass="16443">MLNNMCLPPLCRTGLRVGSVVLAPVFALLPAGATSAASGPVRAEVRLGCDPDTWRVRYTVGGFGHAPGSALTARIDVRVVDEYGPDKVTGEGPYGLGSATTTGDVSRKADAAGAWSVHAVLSRGPRPSGYPRSHTQATTVTVHVSDGTGTATAEGECLLAV</sequence>
<keyword evidence="3" id="KW-1185">Reference proteome</keyword>
<keyword evidence="1" id="KW-0732">Signal</keyword>
<evidence type="ECO:0000313" key="3">
    <source>
        <dbReference type="Proteomes" id="UP001500893"/>
    </source>
</evidence>
<feature type="chain" id="PRO_5045352371" description="Secreted protein" evidence="1">
    <location>
        <begin position="37"/>
        <end position="161"/>
    </location>
</feature>
<evidence type="ECO:0000313" key="2">
    <source>
        <dbReference type="EMBL" id="GAA2783726.1"/>
    </source>
</evidence>
<gene>
    <name evidence="2" type="ORF">GCM10010521_72790</name>
</gene>
<accession>A0ABP6HTG2</accession>
<comment type="caution">
    <text evidence="2">The sequence shown here is derived from an EMBL/GenBank/DDBJ whole genome shotgun (WGS) entry which is preliminary data.</text>
</comment>
<evidence type="ECO:0000256" key="1">
    <source>
        <dbReference type="SAM" id="SignalP"/>
    </source>
</evidence>
<reference evidence="3" key="1">
    <citation type="journal article" date="2019" name="Int. J. Syst. Evol. Microbiol.">
        <title>The Global Catalogue of Microorganisms (GCM) 10K type strain sequencing project: providing services to taxonomists for standard genome sequencing and annotation.</title>
        <authorList>
            <consortium name="The Broad Institute Genomics Platform"/>
            <consortium name="The Broad Institute Genome Sequencing Center for Infectious Disease"/>
            <person name="Wu L."/>
            <person name="Ma J."/>
        </authorList>
    </citation>
    <scope>NUCLEOTIDE SEQUENCE [LARGE SCALE GENOMIC DNA]</scope>
    <source>
        <strain evidence="3">JCM 11574</strain>
    </source>
</reference>
<dbReference type="Proteomes" id="UP001500893">
    <property type="component" value="Unassembled WGS sequence"/>
</dbReference>
<protein>
    <recommendedName>
        <fullName evidence="4">Secreted protein</fullName>
    </recommendedName>
</protein>
<name>A0ABP6HTG2_9ACTN</name>
<dbReference type="EMBL" id="BAAAVM010000159">
    <property type="protein sequence ID" value="GAA2783726.1"/>
    <property type="molecule type" value="Genomic_DNA"/>
</dbReference>
<proteinExistence type="predicted"/>